<dbReference type="PANTHER" id="PTHR11011:SF109">
    <property type="entry name" value="FATTY ACYL-COA REDUCTASE 1"/>
    <property type="match status" value="1"/>
</dbReference>
<keyword evidence="3 4" id="KW-0443">Lipid metabolism</keyword>
<dbReference type="AlphaFoldDB" id="A0ABD3JMI5"/>
<evidence type="ECO:0000259" key="5">
    <source>
        <dbReference type="Pfam" id="PF03015"/>
    </source>
</evidence>
<keyword evidence="4" id="KW-0560">Oxidoreductase</keyword>
<dbReference type="Pfam" id="PF07993">
    <property type="entry name" value="NAD_binding_4"/>
    <property type="match status" value="1"/>
</dbReference>
<accession>A0ABD3JMI5</accession>
<dbReference type="Proteomes" id="UP001634007">
    <property type="component" value="Unassembled WGS sequence"/>
</dbReference>
<keyword evidence="2 4" id="KW-0444">Lipid biosynthesis</keyword>
<gene>
    <name evidence="7" type="ORF">ACJRO7_030490</name>
</gene>
<comment type="caution">
    <text evidence="7">The sequence shown here is derived from an EMBL/GenBank/DDBJ whole genome shotgun (WGS) entry which is preliminary data.</text>
</comment>
<comment type="function">
    <text evidence="4">Catalyzes the reduction of fatty acyl-CoA to fatty alcohols.</text>
</comment>
<dbReference type="InterPro" id="IPR026055">
    <property type="entry name" value="FAR"/>
</dbReference>
<reference evidence="7 8" key="1">
    <citation type="submission" date="2024-11" db="EMBL/GenBank/DDBJ databases">
        <title>Chromosome-level genome assembly of Eucalyptus globulus Labill. provides insights into its genome evolution.</title>
        <authorList>
            <person name="Li X."/>
        </authorList>
    </citation>
    <scope>NUCLEOTIDE SEQUENCE [LARGE SCALE GENOMIC DNA]</scope>
    <source>
        <strain evidence="7">CL2024</strain>
        <tissue evidence="7">Fresh tender leaves</tissue>
    </source>
</reference>
<dbReference type="Pfam" id="PF03015">
    <property type="entry name" value="Sterile"/>
    <property type="match status" value="1"/>
</dbReference>
<evidence type="ECO:0000259" key="6">
    <source>
        <dbReference type="Pfam" id="PF07993"/>
    </source>
</evidence>
<organism evidence="7 8">
    <name type="scientific">Eucalyptus globulus</name>
    <name type="common">Tasmanian blue gum</name>
    <dbReference type="NCBI Taxonomy" id="34317"/>
    <lineage>
        <taxon>Eukaryota</taxon>
        <taxon>Viridiplantae</taxon>
        <taxon>Streptophyta</taxon>
        <taxon>Embryophyta</taxon>
        <taxon>Tracheophyta</taxon>
        <taxon>Spermatophyta</taxon>
        <taxon>Magnoliopsida</taxon>
        <taxon>eudicotyledons</taxon>
        <taxon>Gunneridae</taxon>
        <taxon>Pentapetalae</taxon>
        <taxon>rosids</taxon>
        <taxon>malvids</taxon>
        <taxon>Myrtales</taxon>
        <taxon>Myrtaceae</taxon>
        <taxon>Myrtoideae</taxon>
        <taxon>Eucalypteae</taxon>
        <taxon>Eucalyptus</taxon>
    </lineage>
</organism>
<dbReference type="PANTHER" id="PTHR11011">
    <property type="entry name" value="MALE STERILITY PROTEIN 2-RELATED"/>
    <property type="match status" value="1"/>
</dbReference>
<comment type="similarity">
    <text evidence="1 4">Belongs to the fatty acyl-CoA reductase family.</text>
</comment>
<keyword evidence="8" id="KW-1185">Reference proteome</keyword>
<feature type="domain" description="Fatty acyl-CoA reductase C-terminal" evidence="5">
    <location>
        <begin position="409"/>
        <end position="478"/>
    </location>
</feature>
<dbReference type="EMBL" id="JBJKBG010000008">
    <property type="protein sequence ID" value="KAL3725471.1"/>
    <property type="molecule type" value="Genomic_DNA"/>
</dbReference>
<dbReference type="EC" id="1.2.1.84" evidence="4"/>
<dbReference type="InterPro" id="IPR013120">
    <property type="entry name" value="FAR_NAD-bd"/>
</dbReference>
<evidence type="ECO:0000256" key="2">
    <source>
        <dbReference type="ARBA" id="ARBA00022516"/>
    </source>
</evidence>
<dbReference type="InterPro" id="IPR033640">
    <property type="entry name" value="FAR_C"/>
</dbReference>
<dbReference type="SUPFAM" id="SSF51735">
    <property type="entry name" value="NAD(P)-binding Rossmann-fold domains"/>
    <property type="match status" value="1"/>
</dbReference>
<evidence type="ECO:0000256" key="1">
    <source>
        <dbReference type="ARBA" id="ARBA00005928"/>
    </source>
</evidence>
<name>A0ABD3JMI5_EUCGL</name>
<protein>
    <recommendedName>
        <fullName evidence="4">Fatty acyl-CoA reductase</fullName>
        <ecNumber evidence="4">1.2.1.84</ecNumber>
    </recommendedName>
</protein>
<evidence type="ECO:0000313" key="8">
    <source>
        <dbReference type="Proteomes" id="UP001634007"/>
    </source>
</evidence>
<evidence type="ECO:0000256" key="4">
    <source>
        <dbReference type="RuleBase" id="RU363097"/>
    </source>
</evidence>
<feature type="domain" description="Thioester reductase (TE)" evidence="6">
    <location>
        <begin position="16"/>
        <end position="319"/>
    </location>
</feature>
<dbReference type="Gene3D" id="3.40.50.720">
    <property type="entry name" value="NAD(P)-binding Rossmann-like Domain"/>
    <property type="match status" value="1"/>
</dbReference>
<dbReference type="CDD" id="cd05236">
    <property type="entry name" value="FAR-N_SDR_e"/>
    <property type="match status" value="1"/>
</dbReference>
<dbReference type="GO" id="GO:0006629">
    <property type="term" value="P:lipid metabolic process"/>
    <property type="evidence" value="ECO:0007669"/>
    <property type="project" value="UniProtKB-KW"/>
</dbReference>
<dbReference type="InterPro" id="IPR036291">
    <property type="entry name" value="NAD(P)-bd_dom_sf"/>
</dbReference>
<evidence type="ECO:0000313" key="7">
    <source>
        <dbReference type="EMBL" id="KAL3725471.1"/>
    </source>
</evidence>
<evidence type="ECO:0000256" key="3">
    <source>
        <dbReference type="ARBA" id="ARBA00023098"/>
    </source>
</evidence>
<comment type="catalytic activity">
    <reaction evidence="4">
        <text>a long-chain fatty acyl-CoA + 2 NADPH + 2 H(+) = a long-chain primary fatty alcohol + 2 NADP(+) + CoA</text>
        <dbReference type="Rhea" id="RHEA:52716"/>
        <dbReference type="ChEBI" id="CHEBI:15378"/>
        <dbReference type="ChEBI" id="CHEBI:57287"/>
        <dbReference type="ChEBI" id="CHEBI:57783"/>
        <dbReference type="ChEBI" id="CHEBI:58349"/>
        <dbReference type="ChEBI" id="CHEBI:77396"/>
        <dbReference type="ChEBI" id="CHEBI:83139"/>
        <dbReference type="EC" id="1.2.1.84"/>
    </reaction>
</comment>
<proteinExistence type="inferred from homology"/>
<keyword evidence="4" id="KW-0521">NADP</keyword>
<dbReference type="GO" id="GO:0102965">
    <property type="term" value="F:alcohol-forming long-chain fatty acyl-CoA reductase activity"/>
    <property type="evidence" value="ECO:0007669"/>
    <property type="project" value="UniProtKB-EC"/>
</dbReference>
<sequence>MGLDIVQFLENKTILVTGATGFLAKIFVEKILRIQPNVKKIFLLIRATDKQSAAHRLHQELIEKKLFAVLKQRWAPNLSSILKKLHAIPGDVSSENLGVNDSNLRSEMWREIDVIIHSAATVTFDDRYDTALAINTYGAKHVAEFATRCVNIKMLLHVSTAYVRGKNSEVIPEKAFSMGETISGWKKLDINEEKFLSEELIGELRKRNASEEEITIALRNLGLHRARLHGWPNTYTLTKAMGEMMMRHHLNSNVSLAVVRPTFITSTCKEPFAGWFEGFPFRTLDSVAINYGRGKINSFIGDPDTILDVIPADMVVNAMIVAMAVHANRPAYRIYHVGSSMSNPLRYADFQNSVLNYFTDNPLADEDGIPVKVGKLILVDSMESFQKHLTQYYTLRSKEQNGFQSLHADLKRNIDNAMRAAEICRPYAFFKGIFDDTNTKSLRATAVENGVDLESAFRFNPRYINWEDYFQRIHLPGISGAFKLKRARL</sequence>